<evidence type="ECO:0000256" key="1">
    <source>
        <dbReference type="SAM" id="SignalP"/>
    </source>
</evidence>
<proteinExistence type="predicted"/>
<sequence length="111" mass="12605">MLSFKACLTAMTAAALYVQTVAASSVETVAASSVKTVPYVWCRLDIYLDKDRRSQRLARNVLFQSGEEGYARGIILEKPYKLYADRDCKTVRLDYEGPSNVRFIPRPERSF</sequence>
<dbReference type="EMBL" id="JH793584">
    <property type="protein sequence ID" value="ELQ39761.1"/>
    <property type="molecule type" value="Genomic_DNA"/>
</dbReference>
<organism evidence="2">
    <name type="scientific">Pyricularia oryzae (strain Y34)</name>
    <name type="common">Rice blast fungus</name>
    <name type="synonym">Magnaporthe oryzae</name>
    <dbReference type="NCBI Taxonomy" id="1143189"/>
    <lineage>
        <taxon>Eukaryota</taxon>
        <taxon>Fungi</taxon>
        <taxon>Dikarya</taxon>
        <taxon>Ascomycota</taxon>
        <taxon>Pezizomycotina</taxon>
        <taxon>Sordariomycetes</taxon>
        <taxon>Sordariomycetidae</taxon>
        <taxon>Magnaporthales</taxon>
        <taxon>Pyriculariaceae</taxon>
        <taxon>Pyricularia</taxon>
    </lineage>
</organism>
<keyword evidence="1" id="KW-0732">Signal</keyword>
<feature type="signal peptide" evidence="1">
    <location>
        <begin position="1"/>
        <end position="23"/>
    </location>
</feature>
<feature type="chain" id="PRO_5041706339" evidence="1">
    <location>
        <begin position="24"/>
        <end position="111"/>
    </location>
</feature>
<dbReference type="AlphaFoldDB" id="A0AA97P0L0"/>
<name>A0AA97P0L0_PYRO3</name>
<gene>
    <name evidence="2" type="ORF">OOU_Y34scaffold00485g2</name>
</gene>
<accession>A0AA97P0L0</accession>
<evidence type="ECO:0000313" key="2">
    <source>
        <dbReference type="EMBL" id="ELQ39761.1"/>
    </source>
</evidence>
<protein>
    <submittedName>
        <fullName evidence="2">Uncharacterized protein</fullName>
    </submittedName>
</protein>
<reference evidence="2" key="1">
    <citation type="journal article" date="2012" name="PLoS Genet.">
        <title>Comparative analysis of the genomes of two field isolates of the rice blast fungus Magnaporthe oryzae.</title>
        <authorList>
            <person name="Xue M."/>
            <person name="Yang J."/>
            <person name="Li Z."/>
            <person name="Hu S."/>
            <person name="Yao N."/>
            <person name="Dean R.A."/>
            <person name="Zhao W."/>
            <person name="Shen M."/>
            <person name="Zhang H."/>
            <person name="Li C."/>
            <person name="Liu L."/>
            <person name="Cao L."/>
            <person name="Xu X."/>
            <person name="Xing Y."/>
            <person name="Hsiang T."/>
            <person name="Zhang Z."/>
            <person name="Xu J.R."/>
            <person name="Peng Y.L."/>
        </authorList>
    </citation>
    <scope>NUCLEOTIDE SEQUENCE</scope>
    <source>
        <strain evidence="2">Y34</strain>
    </source>
</reference>
<dbReference type="Proteomes" id="UP000011086">
    <property type="component" value="Unassembled WGS sequence"/>
</dbReference>